<dbReference type="GeneID" id="112053049"/>
<organism evidence="1 2">
    <name type="scientific">Bicyclus anynana</name>
    <name type="common">Squinting bush brown butterfly</name>
    <dbReference type="NCBI Taxonomy" id="110368"/>
    <lineage>
        <taxon>Eukaryota</taxon>
        <taxon>Metazoa</taxon>
        <taxon>Ecdysozoa</taxon>
        <taxon>Arthropoda</taxon>
        <taxon>Hexapoda</taxon>
        <taxon>Insecta</taxon>
        <taxon>Pterygota</taxon>
        <taxon>Neoptera</taxon>
        <taxon>Endopterygota</taxon>
        <taxon>Lepidoptera</taxon>
        <taxon>Glossata</taxon>
        <taxon>Ditrysia</taxon>
        <taxon>Papilionoidea</taxon>
        <taxon>Nymphalidae</taxon>
        <taxon>Satyrinae</taxon>
        <taxon>Satyrini</taxon>
        <taxon>Mycalesina</taxon>
        <taxon>Bicyclus</taxon>
    </lineage>
</organism>
<accession>A0A6J1NXB6</accession>
<dbReference type="AlphaFoldDB" id="A0A6J1NXB6"/>
<dbReference type="Proteomes" id="UP001652582">
    <property type="component" value="Chromosome 20"/>
</dbReference>
<sequence>MDNSQSSDIFPGTNDNLNFSTSEREKYFVLVSKIKLSAQGGVDVLDISEEKFTILLEDCNTCIDQGLSLIVPLLEDASTHLNELRGYIENAASILQILSNFIKSVMESVSITVKTVNNFSTYTGNIILSVFTHCKDSECIYGGILNAVQKQLKDLFKNCHELQMIYLMALEKQYLFDLSEKEHQDILLKTLEINLKISDVVQSLDVKTMAEQWKAYTIICEKYSSFLLEKHIFNLTSKLLVSTIENNLNTALEAKEDKTVLRSLKVANFSFKILLRICNTFKGSDKNNYEDVLKLLLYVGLCNSSYYEVTANKSSDFSALLSTHTSMPLELIVASLINEEQFLKLIFFPEDRKSPDTQMLGFVLLVIIIMKIFLEKEDEQSMKVKVIGCVFSVLPYCHKWFNIGLKFKYSTQDGTKYCGLYEYLLLHTVALSSTLRNEQYNILENYLYEALLGTECYKAMFASNLWVLLCRLSDQLHLEVLLGLIKVHQKLETHGLFLESPQKVHLSYTIEKLLETLNNEGKIQIYKQFSVKDKRNVAIWCALKLKNLPNDISKSIHNGIINNLSTNLNEVLNGREESLDDLIKYTLLASSYPLTERNPRLEDYLLSAWLRLCPECSNILQFHHCLLYRYLKALSSLTICYANKIDRQEFLAKIQNIISKILLTENNDIFHLLFKLFCKLSLIKTVDNFAIRSIFTDTVTNLLEHCDIQPYIFHAIVSDDNISKLLMPVLKQSKSNNFIDFKNKLSDIEEWHKQLDLNAKNKYIHKCIDNEHTDRQTFIGSEIQENIREKKNNFDVGDIQSLFEGTDIEEPLCKKAKLDFNIDNLIRKIESDVEQLSQVKENVLSEYKVRIISVCNKLRNIIS</sequence>
<reference evidence="2" key="1">
    <citation type="submission" date="2025-08" db="UniProtKB">
        <authorList>
            <consortium name="RefSeq"/>
        </authorList>
    </citation>
    <scope>IDENTIFICATION</scope>
</reference>
<gene>
    <name evidence="2" type="primary">LOC112053049</name>
</gene>
<dbReference type="PANTHER" id="PTHR16071:SF2">
    <property type="entry name" value="FIGNL1-INTERACTING REGULATOR OF RECOMBINATION AND MITOSIS"/>
    <property type="match status" value="1"/>
</dbReference>
<proteinExistence type="predicted"/>
<evidence type="ECO:0000313" key="2">
    <source>
        <dbReference type="RefSeq" id="XP_023948086.2"/>
    </source>
</evidence>
<protein>
    <submittedName>
        <fullName evidence="2">Uncharacterized protein C1orf112 homolog</fullName>
    </submittedName>
</protein>
<dbReference type="RefSeq" id="XP_023948086.2">
    <property type="nucleotide sequence ID" value="XM_024092318.2"/>
</dbReference>
<name>A0A6J1NXB6_BICAN</name>
<dbReference type="KEGG" id="bany:112053049"/>
<dbReference type="OrthoDB" id="6088000at2759"/>
<dbReference type="PANTHER" id="PTHR16071">
    <property type="entry name" value="CHROMOSOME 1 OPEN READING FRAME 112"/>
    <property type="match status" value="1"/>
</dbReference>
<dbReference type="InterPro" id="IPR027902">
    <property type="entry name" value="DUF4487"/>
</dbReference>
<keyword evidence="1" id="KW-1185">Reference proteome</keyword>
<evidence type="ECO:0000313" key="1">
    <source>
        <dbReference type="Proteomes" id="UP001652582"/>
    </source>
</evidence>